<accession>B9YA47</accession>
<dbReference type="AlphaFoldDB" id="B9YA47"/>
<protein>
    <submittedName>
        <fullName evidence="1">Uncharacterized protein</fullName>
    </submittedName>
</protein>
<proteinExistence type="predicted"/>
<evidence type="ECO:0000313" key="1">
    <source>
        <dbReference type="EMBL" id="EEF67147.1"/>
    </source>
</evidence>
<reference evidence="1 2" key="2">
    <citation type="submission" date="2009-02" db="EMBL/GenBank/DDBJ databases">
        <title>Draft genome sequence of Holdemania filiformis DSM 12042.</title>
        <authorList>
            <person name="Sudarsanam P."/>
            <person name="Ley R."/>
            <person name="Guruge J."/>
            <person name="Turnbaugh P.J."/>
            <person name="Mahowald M."/>
            <person name="Liep D."/>
            <person name="Gordon J."/>
        </authorList>
    </citation>
    <scope>NUCLEOTIDE SEQUENCE [LARGE SCALE GENOMIC DNA]</scope>
    <source>
        <strain evidence="1 2">DSM 12042</strain>
    </source>
</reference>
<sequence>MKGLTFSKTLIIMRVKIRKEIFKQRKPIPQTADQNGRVR</sequence>
<dbReference type="EMBL" id="ACCF01000165">
    <property type="protein sequence ID" value="EEF67147.1"/>
    <property type="molecule type" value="Genomic_DNA"/>
</dbReference>
<name>B9YA47_9FIRM</name>
<dbReference type="Proteomes" id="UP000005950">
    <property type="component" value="Unassembled WGS sequence"/>
</dbReference>
<reference evidence="1 2" key="1">
    <citation type="submission" date="2008-12" db="EMBL/GenBank/DDBJ databases">
        <authorList>
            <person name="Fulton L."/>
            <person name="Clifton S."/>
            <person name="Fulton B."/>
            <person name="Xu J."/>
            <person name="Minx P."/>
            <person name="Pepin K.H."/>
            <person name="Johnson M."/>
            <person name="Bhonagiri V."/>
            <person name="Nash W.E."/>
            <person name="Mardis E.R."/>
            <person name="Wilson R.K."/>
        </authorList>
    </citation>
    <scope>NUCLEOTIDE SEQUENCE [LARGE SCALE GENOMIC DNA]</scope>
    <source>
        <strain evidence="1 2">DSM 12042</strain>
    </source>
</reference>
<evidence type="ECO:0000313" key="2">
    <source>
        <dbReference type="Proteomes" id="UP000005950"/>
    </source>
</evidence>
<organism evidence="1 2">
    <name type="scientific">Holdemania filiformis DSM 12042</name>
    <dbReference type="NCBI Taxonomy" id="545696"/>
    <lineage>
        <taxon>Bacteria</taxon>
        <taxon>Bacillati</taxon>
        <taxon>Bacillota</taxon>
        <taxon>Erysipelotrichia</taxon>
        <taxon>Erysipelotrichales</taxon>
        <taxon>Erysipelotrichaceae</taxon>
        <taxon>Holdemania</taxon>
    </lineage>
</organism>
<comment type="caution">
    <text evidence="1">The sequence shown here is derived from an EMBL/GenBank/DDBJ whole genome shotgun (WGS) entry which is preliminary data.</text>
</comment>
<dbReference type="HOGENOM" id="CLU_3310966_0_0_9"/>
<gene>
    <name evidence="1" type="ORF">HOLDEFILI_02704</name>
</gene>